<reference evidence="1" key="2">
    <citation type="journal article" date="2021" name="Microbiome">
        <title>Successional dynamics and alternative stable states in a saline activated sludge microbial community over 9 years.</title>
        <authorList>
            <person name="Wang Y."/>
            <person name="Ye J."/>
            <person name="Ju F."/>
            <person name="Liu L."/>
            <person name="Boyd J.A."/>
            <person name="Deng Y."/>
            <person name="Parks D.H."/>
            <person name="Jiang X."/>
            <person name="Yin X."/>
            <person name="Woodcroft B.J."/>
            <person name="Tyson G.W."/>
            <person name="Hugenholtz P."/>
            <person name="Polz M.F."/>
            <person name="Zhang T."/>
        </authorList>
    </citation>
    <scope>NUCLEOTIDE SEQUENCE</scope>
    <source>
        <strain evidence="1">HKST-UBA03</strain>
    </source>
</reference>
<accession>A0A955LJJ1</accession>
<reference evidence="1" key="1">
    <citation type="submission" date="2020-04" db="EMBL/GenBank/DDBJ databases">
        <authorList>
            <person name="Zhang T."/>
        </authorList>
    </citation>
    <scope>NUCLEOTIDE SEQUENCE</scope>
    <source>
        <strain evidence="1">HKST-UBA03</strain>
    </source>
</reference>
<evidence type="ECO:0000313" key="1">
    <source>
        <dbReference type="EMBL" id="MCA9391680.1"/>
    </source>
</evidence>
<dbReference type="EMBL" id="JAGQKZ010000002">
    <property type="protein sequence ID" value="MCA9391680.1"/>
    <property type="molecule type" value="Genomic_DNA"/>
</dbReference>
<proteinExistence type="predicted"/>
<sequence length="67" mass="7462">MAGTLIASAKVGDQCPQCPSSVTSNLKYEPPRYKGDAGRIYCTADGYRHWREATKGEDAEHRNKTHH</sequence>
<gene>
    <name evidence="1" type="ORF">KC614_00555</name>
</gene>
<organism evidence="1 2">
    <name type="scientific">candidate division WWE3 bacterium</name>
    <dbReference type="NCBI Taxonomy" id="2053526"/>
    <lineage>
        <taxon>Bacteria</taxon>
        <taxon>Katanobacteria</taxon>
    </lineage>
</organism>
<comment type="caution">
    <text evidence="1">The sequence shown here is derived from an EMBL/GenBank/DDBJ whole genome shotgun (WGS) entry which is preliminary data.</text>
</comment>
<dbReference type="Proteomes" id="UP000751518">
    <property type="component" value="Unassembled WGS sequence"/>
</dbReference>
<evidence type="ECO:0000313" key="2">
    <source>
        <dbReference type="Proteomes" id="UP000751518"/>
    </source>
</evidence>
<dbReference type="AlphaFoldDB" id="A0A955LJJ1"/>
<name>A0A955LJJ1_UNCKA</name>
<protein>
    <submittedName>
        <fullName evidence="1">Uncharacterized protein</fullName>
    </submittedName>
</protein>